<dbReference type="Gene3D" id="3.40.50.720">
    <property type="entry name" value="NAD(P)-binding Rossmann-like Domain"/>
    <property type="match status" value="1"/>
</dbReference>
<reference evidence="12 13" key="1">
    <citation type="submission" date="2014-09" db="EMBL/GenBank/DDBJ databases">
        <authorList>
            <person name="Ellenberger Sabrina"/>
        </authorList>
    </citation>
    <scope>NUCLEOTIDE SEQUENCE [LARGE SCALE GENOMIC DNA]</scope>
    <source>
        <strain evidence="12 13">CBS 412.66</strain>
    </source>
</reference>
<dbReference type="PROSITE" id="PS00957">
    <property type="entry name" value="NAD_G3PDH"/>
    <property type="match status" value="1"/>
</dbReference>
<dbReference type="GO" id="GO:0046168">
    <property type="term" value="P:glycerol-3-phosphate catabolic process"/>
    <property type="evidence" value="ECO:0007669"/>
    <property type="project" value="UniProtKB-UniRule"/>
</dbReference>
<evidence type="ECO:0000256" key="8">
    <source>
        <dbReference type="RuleBase" id="RU000437"/>
    </source>
</evidence>
<dbReference type="Pfam" id="PF01210">
    <property type="entry name" value="NAD_Gly3P_dh_N"/>
    <property type="match status" value="1"/>
</dbReference>
<dbReference type="InterPro" id="IPR006168">
    <property type="entry name" value="G3P_DH_NAD-dep"/>
</dbReference>
<evidence type="ECO:0000313" key="13">
    <source>
        <dbReference type="Proteomes" id="UP000054107"/>
    </source>
</evidence>
<comment type="similarity">
    <text evidence="1 8">Belongs to the NAD-dependent glycerol-3-phosphate dehydrogenase family.</text>
</comment>
<dbReference type="InterPro" id="IPR013328">
    <property type="entry name" value="6PGD_dom2"/>
</dbReference>
<dbReference type="EMBL" id="LN734065">
    <property type="protein sequence ID" value="CEP19703.1"/>
    <property type="molecule type" value="Genomic_DNA"/>
</dbReference>
<dbReference type="OrthoDB" id="10263760at2759"/>
<dbReference type="InterPro" id="IPR006109">
    <property type="entry name" value="G3P_DH_NAD-dep_C"/>
</dbReference>
<evidence type="ECO:0000256" key="5">
    <source>
        <dbReference type="PIRSR" id="PIRSR000114-1"/>
    </source>
</evidence>
<dbReference type="Pfam" id="PF07479">
    <property type="entry name" value="NAD_Gly3P_dh_C"/>
    <property type="match status" value="1"/>
</dbReference>
<feature type="domain" description="Glycerol-3-phosphate dehydrogenase NAD-dependent N-terminal" evidence="10">
    <location>
        <begin position="8"/>
        <end position="176"/>
    </location>
</feature>
<keyword evidence="13" id="KW-1185">Reference proteome</keyword>
<feature type="active site" description="Proton acceptor" evidence="5">
    <location>
        <position position="208"/>
    </location>
</feature>
<dbReference type="PANTHER" id="PTHR11728:SF8">
    <property type="entry name" value="GLYCEROL-3-PHOSPHATE DEHYDROGENASE [NAD(+)]-RELATED"/>
    <property type="match status" value="1"/>
</dbReference>
<name>A0A0B7NWH2_9FUNG</name>
<sequence length="355" mass="39374">MPGFPKQKVTIIGSGNWGSSIARVCAQNTIRHPDLFEREVRMWVFEEKIDGKNLTDIINEKHENVKYLPGINLGENVVAIPDVVEAAKGANVLVFVLPHQFVYKVCESLRGVLDKDCRAISLIKGLDYKNNNLLIFSEEIEKILGINCAALSGANIASEVAEEQFGETTIACRDPKDGEIFYKLFHTGYFDVNVIGDWRGLQVCGALKNVVALGAGICDGLHYGNNTKSAVIRRGLLEMRKFGKTFFGGVHTETYFESCGVADLITTCAGGRNRKVAAAFIKSGKSIDEIEKEMLNGQKLQGTTTSQEVYHFLSARNMTQEFPLMTAIYRVIYEHAPPESIALDLRTRNVKVDME</sequence>
<accession>A0A0B7NWH2</accession>
<evidence type="ECO:0000256" key="3">
    <source>
        <dbReference type="ARBA" id="ARBA00023027"/>
    </source>
</evidence>
<dbReference type="InterPro" id="IPR036291">
    <property type="entry name" value="NAD(P)-bd_dom_sf"/>
</dbReference>
<protein>
    <recommendedName>
        <fullName evidence="9">Glycerol-3-phosphate dehydrogenase [NAD(+)]</fullName>
        <ecNumber evidence="9">1.1.1.8</ecNumber>
    </recommendedName>
</protein>
<dbReference type="InterPro" id="IPR008927">
    <property type="entry name" value="6-PGluconate_DH-like_C_sf"/>
</dbReference>
<keyword evidence="3 7" id="KW-0520">NAD</keyword>
<evidence type="ECO:0000256" key="9">
    <source>
        <dbReference type="RuleBase" id="RU361243"/>
    </source>
</evidence>
<feature type="binding site" evidence="7">
    <location>
        <position position="301"/>
    </location>
    <ligand>
        <name>NAD(+)</name>
        <dbReference type="ChEBI" id="CHEBI:57540"/>
    </ligand>
</feature>
<dbReference type="NCBIfam" id="TIGR03376">
    <property type="entry name" value="glycerol3P_DH"/>
    <property type="match status" value="1"/>
</dbReference>
<evidence type="ECO:0000256" key="1">
    <source>
        <dbReference type="ARBA" id="ARBA00011009"/>
    </source>
</evidence>
<feature type="binding site" evidence="6">
    <location>
        <position position="124"/>
    </location>
    <ligand>
        <name>substrate</name>
    </ligand>
</feature>
<feature type="domain" description="Glycerol-3-phosphate dehydrogenase NAD-dependent C-terminal" evidence="11">
    <location>
        <begin position="197"/>
        <end position="341"/>
    </location>
</feature>
<dbReference type="Proteomes" id="UP000054107">
    <property type="component" value="Unassembled WGS sequence"/>
</dbReference>
<feature type="binding site" evidence="7">
    <location>
        <position position="101"/>
    </location>
    <ligand>
        <name>NAD(+)</name>
        <dbReference type="ChEBI" id="CHEBI:57540"/>
    </ligand>
</feature>
<comment type="catalytic activity">
    <reaction evidence="4 9">
        <text>sn-glycerol 3-phosphate + NAD(+) = dihydroxyacetone phosphate + NADH + H(+)</text>
        <dbReference type="Rhea" id="RHEA:11092"/>
        <dbReference type="ChEBI" id="CHEBI:15378"/>
        <dbReference type="ChEBI" id="CHEBI:57540"/>
        <dbReference type="ChEBI" id="CHEBI:57597"/>
        <dbReference type="ChEBI" id="CHEBI:57642"/>
        <dbReference type="ChEBI" id="CHEBI:57945"/>
        <dbReference type="EC" id="1.1.1.8"/>
    </reaction>
</comment>
<dbReference type="FunFam" id="3.40.50.720:FF:000365">
    <property type="entry name" value="Glycerol-3-phosphate dehydrogenase [NAD(+)]"/>
    <property type="match status" value="1"/>
</dbReference>
<dbReference type="PANTHER" id="PTHR11728">
    <property type="entry name" value="GLYCEROL-3-PHOSPHATE DEHYDROGENASE"/>
    <property type="match status" value="1"/>
</dbReference>
<dbReference type="GO" id="GO:0042803">
    <property type="term" value="F:protein homodimerization activity"/>
    <property type="evidence" value="ECO:0007669"/>
    <property type="project" value="InterPro"/>
</dbReference>
<feature type="binding site" evidence="6">
    <location>
        <begin position="272"/>
        <end position="273"/>
    </location>
    <ligand>
        <name>substrate</name>
    </ligand>
</feature>
<feature type="binding site" evidence="7">
    <location>
        <position position="157"/>
    </location>
    <ligand>
        <name>NAD(+)</name>
        <dbReference type="ChEBI" id="CHEBI:57540"/>
    </ligand>
</feature>
<dbReference type="InterPro" id="IPR017751">
    <property type="entry name" value="G3P_DH_NAD-dep_euk"/>
</dbReference>
<evidence type="ECO:0000256" key="4">
    <source>
        <dbReference type="ARBA" id="ARBA00048683"/>
    </source>
</evidence>
<evidence type="ECO:0000259" key="11">
    <source>
        <dbReference type="Pfam" id="PF07479"/>
    </source>
</evidence>
<evidence type="ECO:0000256" key="7">
    <source>
        <dbReference type="PIRSR" id="PIRSR000114-3"/>
    </source>
</evidence>
<feature type="binding site" evidence="7">
    <location>
        <position position="45"/>
    </location>
    <ligand>
        <name>NAD(+)</name>
        <dbReference type="ChEBI" id="CHEBI:57540"/>
    </ligand>
</feature>
<organism evidence="12 13">
    <name type="scientific">Parasitella parasitica</name>
    <dbReference type="NCBI Taxonomy" id="35722"/>
    <lineage>
        <taxon>Eukaryota</taxon>
        <taxon>Fungi</taxon>
        <taxon>Fungi incertae sedis</taxon>
        <taxon>Mucoromycota</taxon>
        <taxon>Mucoromycotina</taxon>
        <taxon>Mucoromycetes</taxon>
        <taxon>Mucorales</taxon>
        <taxon>Mucorineae</taxon>
        <taxon>Mucoraceae</taxon>
        <taxon>Parasitella</taxon>
    </lineage>
</organism>
<evidence type="ECO:0000313" key="12">
    <source>
        <dbReference type="EMBL" id="CEP19703.1"/>
    </source>
</evidence>
<dbReference type="AlphaFoldDB" id="A0A0B7NWH2"/>
<dbReference type="GO" id="GO:0005975">
    <property type="term" value="P:carbohydrate metabolic process"/>
    <property type="evidence" value="ECO:0007669"/>
    <property type="project" value="InterPro"/>
</dbReference>
<dbReference type="GO" id="GO:0051287">
    <property type="term" value="F:NAD binding"/>
    <property type="evidence" value="ECO:0007669"/>
    <property type="project" value="UniProtKB-UniRule"/>
</dbReference>
<dbReference type="SUPFAM" id="SSF51735">
    <property type="entry name" value="NAD(P)-binding Rossmann-fold domains"/>
    <property type="match status" value="1"/>
</dbReference>
<evidence type="ECO:0000256" key="6">
    <source>
        <dbReference type="PIRSR" id="PIRSR000114-2"/>
    </source>
</evidence>
<dbReference type="PIRSF" id="PIRSF000114">
    <property type="entry name" value="Glycerol-3-P_dh"/>
    <property type="match status" value="1"/>
</dbReference>
<feature type="binding site" evidence="7">
    <location>
        <position position="272"/>
    </location>
    <ligand>
        <name>NAD(+)</name>
        <dbReference type="ChEBI" id="CHEBI:57540"/>
    </ligand>
</feature>
<keyword evidence="2 8" id="KW-0560">Oxidoreductase</keyword>
<dbReference type="EC" id="1.1.1.8" evidence="9"/>
<feature type="binding site" evidence="7">
    <location>
        <position position="299"/>
    </location>
    <ligand>
        <name>NAD(+)</name>
        <dbReference type="ChEBI" id="CHEBI:57540"/>
    </ligand>
</feature>
<dbReference type="InterPro" id="IPR011128">
    <property type="entry name" value="G3P_DH_NAD-dep_N"/>
</dbReference>
<dbReference type="SUPFAM" id="SSF48179">
    <property type="entry name" value="6-phosphogluconate dehydrogenase C-terminal domain-like"/>
    <property type="match status" value="1"/>
</dbReference>
<dbReference type="STRING" id="35722.A0A0B7NWH2"/>
<dbReference type="GO" id="GO:0141152">
    <property type="term" value="F:glycerol-3-phosphate dehydrogenase (NAD+) activity"/>
    <property type="evidence" value="ECO:0007669"/>
    <property type="project" value="UniProtKB-UniRule"/>
</dbReference>
<proteinExistence type="inferred from homology"/>
<evidence type="ECO:0000259" key="10">
    <source>
        <dbReference type="Pfam" id="PF01210"/>
    </source>
</evidence>
<dbReference type="GO" id="GO:0005829">
    <property type="term" value="C:cytosol"/>
    <property type="evidence" value="ECO:0007669"/>
    <property type="project" value="TreeGrafter"/>
</dbReference>
<dbReference type="PRINTS" id="PR00077">
    <property type="entry name" value="GPDHDRGNASE"/>
</dbReference>
<feature type="binding site" evidence="7">
    <location>
        <begin position="13"/>
        <end position="18"/>
    </location>
    <ligand>
        <name>NAD(+)</name>
        <dbReference type="ChEBI" id="CHEBI:57540"/>
    </ligand>
</feature>
<evidence type="ECO:0000256" key="2">
    <source>
        <dbReference type="ARBA" id="ARBA00023002"/>
    </source>
</evidence>
<dbReference type="Gene3D" id="1.10.1040.10">
    <property type="entry name" value="N-(1-d-carboxylethyl)-l-norvaline Dehydrogenase, domain 2"/>
    <property type="match status" value="1"/>
</dbReference>
<dbReference type="FunFam" id="1.10.1040.10:FF:000004">
    <property type="entry name" value="Glycerol-3-phosphate dehydrogenase [NAD(+)]"/>
    <property type="match status" value="1"/>
</dbReference>
<gene>
    <name evidence="12" type="primary">PARPA_14019.1 scaffold 47516</name>
</gene>